<dbReference type="Pfam" id="PF00497">
    <property type="entry name" value="SBP_bac_3"/>
    <property type="match status" value="1"/>
</dbReference>
<sequence>MRRWLMMLLAVAMVFTIAACGSKEDKLASIQKSGKLVLGTSADYPPYEFHHTKDGQDEIVGFDIAIAQQIAKDLGVELEIQDMKFDGLLLALNSGKVDLVISGMTPTEERAKSVDFSNVYYTAEQGVLVKKDAAASYQSFDDLKGKRIGVQKGSIQEGIAKGIEGAQLTSLSKISDLVMELQSGRVDAVIAEMPVTKLYAANQPTLELTNIAVPTSEEGSAAIAVKKNNKSLVDALNATLDKLKQDGSLDKYIVDANELLSE</sequence>
<accession>A0A2V2YQU3</accession>
<protein>
    <submittedName>
        <fullName evidence="4">Amino acid ABC transporter substrate-binding protein (PAAT family)</fullName>
    </submittedName>
</protein>
<dbReference type="EMBL" id="QGTQ01000014">
    <property type="protein sequence ID" value="PWV99428.1"/>
    <property type="molecule type" value="Genomic_DNA"/>
</dbReference>
<evidence type="ECO:0000313" key="4">
    <source>
        <dbReference type="EMBL" id="PWV99428.1"/>
    </source>
</evidence>
<dbReference type="PANTHER" id="PTHR35936:SF17">
    <property type="entry name" value="ARGININE-BINDING EXTRACELLULAR PROTEIN ARTP"/>
    <property type="match status" value="1"/>
</dbReference>
<proteinExistence type="predicted"/>
<evidence type="ECO:0000256" key="2">
    <source>
        <dbReference type="SAM" id="SignalP"/>
    </source>
</evidence>
<dbReference type="SUPFAM" id="SSF53850">
    <property type="entry name" value="Periplasmic binding protein-like II"/>
    <property type="match status" value="1"/>
</dbReference>
<evidence type="ECO:0000313" key="5">
    <source>
        <dbReference type="Proteomes" id="UP000246635"/>
    </source>
</evidence>
<evidence type="ECO:0000259" key="3">
    <source>
        <dbReference type="SMART" id="SM00062"/>
    </source>
</evidence>
<keyword evidence="5" id="KW-1185">Reference proteome</keyword>
<dbReference type="InterPro" id="IPR001638">
    <property type="entry name" value="Solute-binding_3/MltF_N"/>
</dbReference>
<dbReference type="Proteomes" id="UP000246635">
    <property type="component" value="Unassembled WGS sequence"/>
</dbReference>
<dbReference type="RefSeq" id="WP_217490349.1">
    <property type="nucleotide sequence ID" value="NZ_CP054612.1"/>
</dbReference>
<dbReference type="PANTHER" id="PTHR35936">
    <property type="entry name" value="MEMBRANE-BOUND LYTIC MUREIN TRANSGLYCOSYLASE F"/>
    <property type="match status" value="1"/>
</dbReference>
<dbReference type="AlphaFoldDB" id="A0A2V2YQU3"/>
<keyword evidence="1 2" id="KW-0732">Signal</keyword>
<gene>
    <name evidence="4" type="ORF">DFQ01_1143</name>
</gene>
<dbReference type="Gene3D" id="3.40.190.10">
    <property type="entry name" value="Periplasmic binding protein-like II"/>
    <property type="match status" value="2"/>
</dbReference>
<feature type="signal peptide" evidence="2">
    <location>
        <begin position="1"/>
        <end position="18"/>
    </location>
</feature>
<evidence type="ECO:0000256" key="1">
    <source>
        <dbReference type="ARBA" id="ARBA00022729"/>
    </source>
</evidence>
<dbReference type="PROSITE" id="PS51257">
    <property type="entry name" value="PROKAR_LIPOPROTEIN"/>
    <property type="match status" value="1"/>
</dbReference>
<organism evidence="4 5">
    <name type="scientific">Paenibacillus cellulosilyticus</name>
    <dbReference type="NCBI Taxonomy" id="375489"/>
    <lineage>
        <taxon>Bacteria</taxon>
        <taxon>Bacillati</taxon>
        <taxon>Bacillota</taxon>
        <taxon>Bacilli</taxon>
        <taxon>Bacillales</taxon>
        <taxon>Paenibacillaceae</taxon>
        <taxon>Paenibacillus</taxon>
    </lineage>
</organism>
<name>A0A2V2YQU3_9BACL</name>
<dbReference type="SMART" id="SM00062">
    <property type="entry name" value="PBPb"/>
    <property type="match status" value="1"/>
</dbReference>
<feature type="domain" description="Solute-binding protein family 3/N-terminal" evidence="3">
    <location>
        <begin position="35"/>
        <end position="256"/>
    </location>
</feature>
<comment type="caution">
    <text evidence="4">The sequence shown here is derived from an EMBL/GenBank/DDBJ whole genome shotgun (WGS) entry which is preliminary data.</text>
</comment>
<feature type="chain" id="PRO_5039603488" evidence="2">
    <location>
        <begin position="19"/>
        <end position="262"/>
    </location>
</feature>
<dbReference type="CDD" id="cd13620">
    <property type="entry name" value="PBP2_GltS"/>
    <property type="match status" value="1"/>
</dbReference>
<reference evidence="4 5" key="1">
    <citation type="submission" date="2018-05" db="EMBL/GenBank/DDBJ databases">
        <title>Genomic Encyclopedia of Type Strains, Phase III (KMG-III): the genomes of soil and plant-associated and newly described type strains.</title>
        <authorList>
            <person name="Whitman W."/>
        </authorList>
    </citation>
    <scope>NUCLEOTIDE SEQUENCE [LARGE SCALE GENOMIC DNA]</scope>
    <source>
        <strain evidence="4 5">CECT 5696</strain>
    </source>
</reference>